<feature type="domain" description="Resuscitation-promoting factor core lysozyme-like" evidence="4">
    <location>
        <begin position="52"/>
        <end position="126"/>
    </location>
</feature>
<dbReference type="InterPro" id="IPR010618">
    <property type="entry name" value="RPF"/>
</dbReference>
<evidence type="ECO:0000256" key="1">
    <source>
        <dbReference type="ARBA" id="ARBA00010830"/>
    </source>
</evidence>
<feature type="region of interest" description="Disordered" evidence="3">
    <location>
        <begin position="133"/>
        <end position="169"/>
    </location>
</feature>
<protein>
    <submittedName>
        <fullName evidence="5">Putative secreted protein</fullName>
    </submittedName>
</protein>
<dbReference type="Proteomes" id="UP000195981">
    <property type="component" value="Unassembled WGS sequence"/>
</dbReference>
<evidence type="ECO:0000256" key="3">
    <source>
        <dbReference type="SAM" id="MobiDB-lite"/>
    </source>
</evidence>
<evidence type="ECO:0000256" key="2">
    <source>
        <dbReference type="ARBA" id="ARBA00022801"/>
    </source>
</evidence>
<proteinExistence type="inferred from homology"/>
<dbReference type="InterPro" id="IPR023346">
    <property type="entry name" value="Lysozyme-like_dom_sf"/>
</dbReference>
<name>A0A1X6X4B2_9MICO</name>
<evidence type="ECO:0000313" key="6">
    <source>
        <dbReference type="Proteomes" id="UP000195981"/>
    </source>
</evidence>
<dbReference type="RefSeq" id="WP_087104685.1">
    <property type="nucleotide sequence ID" value="NZ_FWFG01000092.1"/>
</dbReference>
<keyword evidence="2" id="KW-0378">Hydrolase</keyword>
<evidence type="ECO:0000259" key="4">
    <source>
        <dbReference type="Pfam" id="PF06737"/>
    </source>
</evidence>
<dbReference type="Gene3D" id="1.10.530.10">
    <property type="match status" value="1"/>
</dbReference>
<keyword evidence="6" id="KW-1185">Reference proteome</keyword>
<dbReference type="SUPFAM" id="SSF53955">
    <property type="entry name" value="Lysozyme-like"/>
    <property type="match status" value="1"/>
</dbReference>
<organism evidence="5 6">
    <name type="scientific">Brachybacterium nesterenkovii</name>
    <dbReference type="NCBI Taxonomy" id="47847"/>
    <lineage>
        <taxon>Bacteria</taxon>
        <taxon>Bacillati</taxon>
        <taxon>Actinomycetota</taxon>
        <taxon>Actinomycetes</taxon>
        <taxon>Micrococcales</taxon>
        <taxon>Dermabacteraceae</taxon>
        <taxon>Brachybacterium</taxon>
    </lineage>
</organism>
<gene>
    <name evidence="5" type="ORF">FM110_10355</name>
</gene>
<reference evidence="5 6" key="1">
    <citation type="submission" date="2017-02" db="EMBL/GenBank/DDBJ databases">
        <authorList>
            <person name="Peterson S.W."/>
        </authorList>
    </citation>
    <scope>NUCLEOTIDE SEQUENCE [LARGE SCALE GENOMIC DNA]</scope>
    <source>
        <strain evidence="5 6">CIP104813</strain>
    </source>
</reference>
<dbReference type="Pfam" id="PF06737">
    <property type="entry name" value="Transglycosylas"/>
    <property type="match status" value="1"/>
</dbReference>
<dbReference type="AlphaFoldDB" id="A0A1X6X4B2"/>
<sequence>MTQSARHTHRAGGSAVLLKDARLAPRAAVIVGGTAIAASSVVGLGATSASADGGVWDRVAQCESGGRWSIATGNGYYGGLQFSRSTWNAFGGGQYASTANKASKSEQIAVAQRVLQAQGPGAWPVCSKRAGLTRSNGGASSAAEASAPHAETKEAAYSAPAQGSGSLAVDGKFGRATTRAMQDWAGVRQDGSLSRSDIRAIQSKVGATPDGKIGRETTRKVQEAVGMEPNGAKSFRTDRTTVRALQDHLNG</sequence>
<dbReference type="EMBL" id="FWFG01000092">
    <property type="protein sequence ID" value="SLM93730.1"/>
    <property type="molecule type" value="Genomic_DNA"/>
</dbReference>
<dbReference type="CDD" id="cd13925">
    <property type="entry name" value="RPF"/>
    <property type="match status" value="1"/>
</dbReference>
<evidence type="ECO:0000313" key="5">
    <source>
        <dbReference type="EMBL" id="SLM93730.1"/>
    </source>
</evidence>
<dbReference type="GO" id="GO:0016787">
    <property type="term" value="F:hydrolase activity"/>
    <property type="evidence" value="ECO:0007669"/>
    <property type="project" value="UniProtKB-KW"/>
</dbReference>
<dbReference type="OrthoDB" id="1404170at2"/>
<accession>A0A1X6X4B2</accession>
<comment type="similarity">
    <text evidence="1">Belongs to the transglycosylase family. Rpf subfamily.</text>
</comment>